<name>A0A0S2I0H8_9BACT</name>
<dbReference type="EMBL" id="CP013118">
    <property type="protein sequence ID" value="ALO15828.1"/>
    <property type="molecule type" value="Genomic_DNA"/>
</dbReference>
<comment type="subunit">
    <text evidence="12">Monomer. Interacts with DnaB.</text>
</comment>
<dbReference type="InterPro" id="IPR006171">
    <property type="entry name" value="TOPRIM_dom"/>
</dbReference>
<keyword evidence="3 12" id="KW-0808">Transferase</keyword>
<evidence type="ECO:0000256" key="1">
    <source>
        <dbReference type="ARBA" id="ARBA00022478"/>
    </source>
</evidence>
<dbReference type="Gene3D" id="3.40.1360.10">
    <property type="match status" value="1"/>
</dbReference>
<feature type="region of interest" description="Disordered" evidence="15">
    <location>
        <begin position="437"/>
        <end position="461"/>
    </location>
</feature>
<dbReference type="Gene3D" id="3.90.980.10">
    <property type="entry name" value="DNA primase, catalytic core, N-terminal domain"/>
    <property type="match status" value="1"/>
</dbReference>
<evidence type="ECO:0000256" key="9">
    <source>
        <dbReference type="ARBA" id="ARBA00022842"/>
    </source>
</evidence>
<evidence type="ECO:0000256" key="8">
    <source>
        <dbReference type="ARBA" id="ARBA00022833"/>
    </source>
</evidence>
<dbReference type="InterPro" id="IPR030846">
    <property type="entry name" value="DnaG_bac"/>
</dbReference>
<dbReference type="SMART" id="SM00400">
    <property type="entry name" value="ZnF_CHCC"/>
    <property type="match status" value="1"/>
</dbReference>
<dbReference type="FunFam" id="3.40.1360.10:FF:000002">
    <property type="entry name" value="DNA primase"/>
    <property type="match status" value="1"/>
</dbReference>
<evidence type="ECO:0000256" key="10">
    <source>
        <dbReference type="ARBA" id="ARBA00023125"/>
    </source>
</evidence>
<dbReference type="SUPFAM" id="SSF57783">
    <property type="entry name" value="Zinc beta-ribbon"/>
    <property type="match status" value="1"/>
</dbReference>
<dbReference type="InterPro" id="IPR002694">
    <property type="entry name" value="Znf_CHC2"/>
</dbReference>
<dbReference type="InterPro" id="IPR050219">
    <property type="entry name" value="DnaG_primase"/>
</dbReference>
<comment type="similarity">
    <text evidence="12 13">Belongs to the DnaG primase family.</text>
</comment>
<dbReference type="GO" id="GO:0006269">
    <property type="term" value="P:DNA replication, synthesis of primer"/>
    <property type="evidence" value="ECO:0007669"/>
    <property type="project" value="UniProtKB-UniRule"/>
</dbReference>
<comment type="domain">
    <text evidence="12">Contains an N-terminal zinc-binding domain, a central core domain that contains the primase activity, and a C-terminal DnaB-binding domain.</text>
</comment>
<keyword evidence="2 12" id="KW-0639">Primosome</keyword>
<dbReference type="Proteomes" id="UP000064893">
    <property type="component" value="Chromosome"/>
</dbReference>
<dbReference type="HAMAP" id="MF_00974">
    <property type="entry name" value="DNA_primase_DnaG"/>
    <property type="match status" value="1"/>
</dbReference>
<evidence type="ECO:0000256" key="11">
    <source>
        <dbReference type="ARBA" id="ARBA00023163"/>
    </source>
</evidence>
<keyword evidence="5 12" id="KW-0235">DNA replication</keyword>
<keyword evidence="6 12" id="KW-0479">Metal-binding</keyword>
<evidence type="ECO:0000256" key="4">
    <source>
        <dbReference type="ARBA" id="ARBA00022695"/>
    </source>
</evidence>
<reference evidence="17 18" key="1">
    <citation type="submission" date="2015-11" db="EMBL/GenBank/DDBJ databases">
        <title>Description and complete genome sequence of a novel strain predominating in hypersaline microbial mats and representing a new family of the Bacteriodetes phylum.</title>
        <authorList>
            <person name="Spring S."/>
            <person name="Bunk B."/>
            <person name="Sproer C."/>
            <person name="Klenk H.-P."/>
        </authorList>
    </citation>
    <scope>NUCLEOTIDE SEQUENCE [LARGE SCALE GENOMIC DNA]</scope>
    <source>
        <strain evidence="17 18">L21-Spi-D4</strain>
    </source>
</reference>
<evidence type="ECO:0000256" key="6">
    <source>
        <dbReference type="ARBA" id="ARBA00022723"/>
    </source>
</evidence>
<dbReference type="SMART" id="SM00493">
    <property type="entry name" value="TOPRIM"/>
    <property type="match status" value="1"/>
</dbReference>
<dbReference type="RefSeq" id="WP_057953253.1">
    <property type="nucleotide sequence ID" value="NZ_CP013118.1"/>
</dbReference>
<keyword evidence="9" id="KW-0460">Magnesium</keyword>
<dbReference type="GO" id="GO:0003677">
    <property type="term" value="F:DNA binding"/>
    <property type="evidence" value="ECO:0007669"/>
    <property type="project" value="UniProtKB-KW"/>
</dbReference>
<dbReference type="InterPro" id="IPR036977">
    <property type="entry name" value="DNA_primase_Znf_CHC2"/>
</dbReference>
<accession>A0A0S2I0H8</accession>
<comment type="catalytic activity">
    <reaction evidence="12">
        <text>ssDNA + n NTP = ssDNA/pppN(pN)n-1 hybrid + (n-1) diphosphate.</text>
        <dbReference type="EC" id="2.7.7.101"/>
    </reaction>
</comment>
<evidence type="ECO:0000256" key="14">
    <source>
        <dbReference type="PIRSR" id="PIRSR002811-1"/>
    </source>
</evidence>
<evidence type="ECO:0000256" key="15">
    <source>
        <dbReference type="SAM" id="MobiDB-lite"/>
    </source>
</evidence>
<gene>
    <name evidence="17" type="primary">dnaG_20</name>
    <name evidence="12" type="synonym">dnaG</name>
    <name evidence="17" type="ORF">L21SP5_02195</name>
</gene>
<dbReference type="NCBIfam" id="TIGR01391">
    <property type="entry name" value="dnaG"/>
    <property type="match status" value="1"/>
</dbReference>
<comment type="cofactor">
    <cofactor evidence="12 13 14">
        <name>Zn(2+)</name>
        <dbReference type="ChEBI" id="CHEBI:29105"/>
    </cofactor>
    <text evidence="12 13 14">Binds 1 zinc ion per monomer.</text>
</comment>
<evidence type="ECO:0000256" key="5">
    <source>
        <dbReference type="ARBA" id="ARBA00022705"/>
    </source>
</evidence>
<feature type="zinc finger region" description="CHC2-type" evidence="12 14">
    <location>
        <begin position="37"/>
        <end position="61"/>
    </location>
</feature>
<evidence type="ECO:0000256" key="2">
    <source>
        <dbReference type="ARBA" id="ARBA00022515"/>
    </source>
</evidence>
<evidence type="ECO:0000256" key="3">
    <source>
        <dbReference type="ARBA" id="ARBA00022679"/>
    </source>
</evidence>
<keyword evidence="18" id="KW-1185">Reference proteome</keyword>
<evidence type="ECO:0000259" key="16">
    <source>
        <dbReference type="PROSITE" id="PS50880"/>
    </source>
</evidence>
<organism evidence="17 18">
    <name type="scientific">Salinivirga cyanobacteriivorans</name>
    <dbReference type="NCBI Taxonomy" id="1307839"/>
    <lineage>
        <taxon>Bacteria</taxon>
        <taxon>Pseudomonadati</taxon>
        <taxon>Bacteroidota</taxon>
        <taxon>Bacteroidia</taxon>
        <taxon>Bacteroidales</taxon>
        <taxon>Salinivirgaceae</taxon>
        <taxon>Salinivirga</taxon>
    </lineage>
</organism>
<dbReference type="Gene3D" id="3.90.580.10">
    <property type="entry name" value="Zinc finger, CHC2-type domain"/>
    <property type="match status" value="1"/>
</dbReference>
<dbReference type="Pfam" id="PF13155">
    <property type="entry name" value="Toprim_2"/>
    <property type="match status" value="1"/>
</dbReference>
<evidence type="ECO:0000256" key="12">
    <source>
        <dbReference type="HAMAP-Rule" id="MF_00974"/>
    </source>
</evidence>
<dbReference type="GO" id="GO:1990077">
    <property type="term" value="C:primosome complex"/>
    <property type="evidence" value="ECO:0007669"/>
    <property type="project" value="UniProtKB-KW"/>
</dbReference>
<sequence length="651" mass="74699">MIDQLTLDRIYNSIDIVDVIGDYVSLKRRGANYLGLCPFHNEKTPSFTVSASKGIYKCFGCGKGGNAVNFLMEQEGLSFPEALKNLAKRYNIEIEEKEPSPEDIKMRDQRESMLILTQFAAEWYTKQLFDSDEGKRIGLSYFKERGFTENTIRKYELGYSPAKRDAFTNAALKKGYKIEFLTETGLTIVKEDRKFDRFAERVMFPIHSLSGQVIAFGGRIMRKDTKMAKYLNSPESEIYHKSRVLYGIYQARKEITRRNQCILVEGYTDVISLSQSGVENVVASSGTSLTPEQVKLIKRFTPNLVILYDGDPAGIKASMRGIDIVLEEEMNVKICLLPEGEDPDSFARANGAQAVKDYIESNATDFIRFKTGVLLKEAGNDPVKKAGIVSDIVKSISIIPDGITRSVYLKETAGMLDMQEKVLYDEIKKIRKKRFFKEKDKQQSRQENTTPAPNERNLISPNEPTLHQAERELIWLLLEHGETELAIDSLETLDEEDNQQMISVADFVLEDLSQDGLTFAHPVHHKILDEMMNFQVKGYAVNEKYFLNHEDSEIVKTIVDITSRNYELSKIWEIRAPEKNFEESNLTRLIERLLVEYKLQRIKEMMREHMEKLKQNQSLSTEERTEIIQEISRLSKVKTQLAAILDNRVIF</sequence>
<dbReference type="Pfam" id="PF01807">
    <property type="entry name" value="Zn_ribbon_DnaG"/>
    <property type="match status" value="1"/>
</dbReference>
<keyword evidence="11 12" id="KW-0804">Transcription</keyword>
<comment type="function">
    <text evidence="12 13">RNA polymerase that catalyzes the synthesis of short RNA molecules used as primers for DNA polymerase during DNA replication.</text>
</comment>
<proteinExistence type="inferred from homology"/>
<dbReference type="AlphaFoldDB" id="A0A0S2I0H8"/>
<dbReference type="PIRSF" id="PIRSF002811">
    <property type="entry name" value="DnaG"/>
    <property type="match status" value="1"/>
</dbReference>
<dbReference type="Pfam" id="PF08275">
    <property type="entry name" value="DNAG_N"/>
    <property type="match status" value="1"/>
</dbReference>
<dbReference type="STRING" id="1307839.L21SP5_02195"/>
<dbReference type="KEGG" id="blq:L21SP5_02195"/>
<evidence type="ECO:0000256" key="13">
    <source>
        <dbReference type="PIRNR" id="PIRNR002811"/>
    </source>
</evidence>
<dbReference type="InterPro" id="IPR013264">
    <property type="entry name" value="DNAG_N"/>
</dbReference>
<dbReference type="SUPFAM" id="SSF56731">
    <property type="entry name" value="DNA primase core"/>
    <property type="match status" value="1"/>
</dbReference>
<dbReference type="GO" id="GO:0008270">
    <property type="term" value="F:zinc ion binding"/>
    <property type="evidence" value="ECO:0007669"/>
    <property type="project" value="UniProtKB-UniRule"/>
</dbReference>
<dbReference type="InterPro" id="IPR006295">
    <property type="entry name" value="DNA_primase_DnaG"/>
</dbReference>
<keyword evidence="10 12" id="KW-0238">DNA-binding</keyword>
<evidence type="ECO:0000313" key="17">
    <source>
        <dbReference type="EMBL" id="ALO15828.1"/>
    </source>
</evidence>
<keyword evidence="4 12" id="KW-0548">Nucleotidyltransferase</keyword>
<dbReference type="EC" id="2.7.7.101" evidence="12"/>
<feature type="compositionally biased region" description="Polar residues" evidence="15">
    <location>
        <begin position="445"/>
        <end position="461"/>
    </location>
</feature>
<dbReference type="GO" id="GO:0003899">
    <property type="term" value="F:DNA-directed RNA polymerase activity"/>
    <property type="evidence" value="ECO:0007669"/>
    <property type="project" value="UniProtKB-UniRule"/>
</dbReference>
<protein>
    <recommendedName>
        <fullName evidence="12 13">DNA primase</fullName>
        <ecNumber evidence="12">2.7.7.101</ecNumber>
    </recommendedName>
</protein>
<dbReference type="CDD" id="cd03364">
    <property type="entry name" value="TOPRIM_DnaG_primases"/>
    <property type="match status" value="1"/>
</dbReference>
<dbReference type="InterPro" id="IPR034151">
    <property type="entry name" value="TOPRIM_DnaG_bac"/>
</dbReference>
<dbReference type="PROSITE" id="PS50880">
    <property type="entry name" value="TOPRIM"/>
    <property type="match status" value="1"/>
</dbReference>
<keyword evidence="8 12" id="KW-0862">Zinc</keyword>
<evidence type="ECO:0000256" key="7">
    <source>
        <dbReference type="ARBA" id="ARBA00022771"/>
    </source>
</evidence>
<keyword evidence="1 12" id="KW-0240">DNA-directed RNA polymerase</keyword>
<dbReference type="PATRIC" id="fig|1307839.3.peg.2313"/>
<dbReference type="PANTHER" id="PTHR30313">
    <property type="entry name" value="DNA PRIMASE"/>
    <property type="match status" value="1"/>
</dbReference>
<keyword evidence="7 12" id="KW-0863">Zinc-finger</keyword>
<dbReference type="FunFam" id="3.90.580.10:FF:000001">
    <property type="entry name" value="DNA primase"/>
    <property type="match status" value="1"/>
</dbReference>
<dbReference type="PANTHER" id="PTHR30313:SF2">
    <property type="entry name" value="DNA PRIMASE"/>
    <property type="match status" value="1"/>
</dbReference>
<dbReference type="GO" id="GO:0000428">
    <property type="term" value="C:DNA-directed RNA polymerase complex"/>
    <property type="evidence" value="ECO:0007669"/>
    <property type="project" value="UniProtKB-KW"/>
</dbReference>
<dbReference type="GO" id="GO:0005737">
    <property type="term" value="C:cytoplasm"/>
    <property type="evidence" value="ECO:0007669"/>
    <property type="project" value="TreeGrafter"/>
</dbReference>
<evidence type="ECO:0000313" key="18">
    <source>
        <dbReference type="Proteomes" id="UP000064893"/>
    </source>
</evidence>
<feature type="domain" description="Toprim" evidence="16">
    <location>
        <begin position="259"/>
        <end position="342"/>
    </location>
</feature>
<dbReference type="OrthoDB" id="9803773at2"/>
<dbReference type="InterPro" id="IPR037068">
    <property type="entry name" value="DNA_primase_core_N_sf"/>
</dbReference>